<accession>A0A061B3L9</accession>
<gene>
    <name evidence="5" type="ORF">CYFA0S_13e02300g</name>
</gene>
<organism evidence="5">
    <name type="scientific">Cyberlindnera fabianii</name>
    <name type="common">Yeast</name>
    <name type="synonym">Hansenula fabianii</name>
    <dbReference type="NCBI Taxonomy" id="36022"/>
    <lineage>
        <taxon>Eukaryota</taxon>
        <taxon>Fungi</taxon>
        <taxon>Dikarya</taxon>
        <taxon>Ascomycota</taxon>
        <taxon>Saccharomycotina</taxon>
        <taxon>Saccharomycetes</taxon>
        <taxon>Phaffomycetales</taxon>
        <taxon>Phaffomycetaceae</taxon>
        <taxon>Cyberlindnera</taxon>
    </lineage>
</organism>
<dbReference type="GO" id="GO:0008081">
    <property type="term" value="F:phosphoric diester hydrolase activity"/>
    <property type="evidence" value="ECO:0007669"/>
    <property type="project" value="InterPro"/>
</dbReference>
<dbReference type="PhylomeDB" id="A0A061B3L9"/>
<dbReference type="OrthoDB" id="4153866at2759"/>
<dbReference type="CDD" id="cd08577">
    <property type="entry name" value="PI-PLCc_GDPD_SF_unchar3"/>
    <property type="match status" value="1"/>
</dbReference>
<dbReference type="PANTHER" id="PTHR31571">
    <property type="entry name" value="ALTERED INHERITANCE OF MITOCHONDRIA PROTEIN 6"/>
    <property type="match status" value="1"/>
</dbReference>
<protein>
    <recommendedName>
        <fullName evidence="2">Altered inheritance of mitochondria protein 6</fullName>
    </recommendedName>
</protein>
<dbReference type="SUPFAM" id="SSF51695">
    <property type="entry name" value="PLC-like phosphodiesterases"/>
    <property type="match status" value="1"/>
</dbReference>
<keyword evidence="3 4" id="KW-0732">Signal</keyword>
<proteinExistence type="inferred from homology"/>
<evidence type="ECO:0000256" key="2">
    <source>
        <dbReference type="ARBA" id="ARBA00014286"/>
    </source>
</evidence>
<evidence type="ECO:0000256" key="3">
    <source>
        <dbReference type="ARBA" id="ARBA00022729"/>
    </source>
</evidence>
<evidence type="ECO:0000313" key="5">
    <source>
        <dbReference type="EMBL" id="CDR44047.1"/>
    </source>
</evidence>
<evidence type="ECO:0000256" key="4">
    <source>
        <dbReference type="SAM" id="SignalP"/>
    </source>
</evidence>
<dbReference type="PANTHER" id="PTHR31571:SF1">
    <property type="entry name" value="ALTERED INHERITANCE OF MITOCHONDRIA PROTEIN 6"/>
    <property type="match status" value="1"/>
</dbReference>
<feature type="chain" id="PRO_5001599112" description="Altered inheritance of mitochondria protein 6" evidence="4">
    <location>
        <begin position="17"/>
        <end position="307"/>
    </location>
</feature>
<feature type="signal peptide" evidence="4">
    <location>
        <begin position="1"/>
        <end position="16"/>
    </location>
</feature>
<sequence length="307" mass="34070">MHFIISLSALVALATCAPIQQTIQTLKDTPATRYSSDFTRDIFVKKIHSHNDYWRDVPLYDALSYGVQSVEADVWYFGNGDETLYVGHHDAALGPARTFASLYINPLVEILTQANPVNEFTSGQKSPYGVFDTSSSDTLYLFVDLKTDGNTTWPIVEKALEPLREKGWLTEFNGTDIVTGPVTVIGTGNTPYEYVSSQTTRDYFYDGPLATLNDSYPATLNPIASASLSNVVGIKDKNEIGIDGLNEEQYAKLNSTIQTAHSQGCLTRIWDVDWWPVARRDALWRQIIASGSDFLNADDLKLASTFV</sequence>
<dbReference type="VEuPathDB" id="FungiDB:BON22_1848"/>
<comment type="similarity">
    <text evidence="1">Belongs to the AIM6 family.</text>
</comment>
<name>A0A061B3L9_CYBFA</name>
<dbReference type="GO" id="GO:0006629">
    <property type="term" value="P:lipid metabolic process"/>
    <property type="evidence" value="ECO:0007669"/>
    <property type="project" value="InterPro"/>
</dbReference>
<reference evidence="5" key="1">
    <citation type="journal article" date="2014" name="Genome Announc.">
        <title>Genome sequence of the yeast Cyberlindnera fabianii (Hansenula fabianii).</title>
        <authorList>
            <person name="Freel K.C."/>
            <person name="Sarilar V."/>
            <person name="Neuveglise C."/>
            <person name="Devillers H."/>
            <person name="Friedrich A."/>
            <person name="Schacherer J."/>
        </authorList>
    </citation>
    <scope>NUCLEOTIDE SEQUENCE</scope>
    <source>
        <strain evidence="5">YJS4271</strain>
    </source>
</reference>
<evidence type="ECO:0000256" key="1">
    <source>
        <dbReference type="ARBA" id="ARBA00008858"/>
    </source>
</evidence>
<dbReference type="InterPro" id="IPR017946">
    <property type="entry name" value="PLC-like_Pdiesterase_TIM-brl"/>
</dbReference>
<dbReference type="EMBL" id="LK052898">
    <property type="protein sequence ID" value="CDR44047.1"/>
    <property type="molecule type" value="Genomic_DNA"/>
</dbReference>
<dbReference type="InterPro" id="IPR051236">
    <property type="entry name" value="HAT_RTT109-like"/>
</dbReference>
<dbReference type="InterPro" id="IPR039559">
    <property type="entry name" value="AIM6_PI-PLC-like_dom"/>
</dbReference>
<dbReference type="AlphaFoldDB" id="A0A061B3L9"/>